<comment type="caution">
    <text evidence="1">The sequence shown here is derived from an EMBL/GenBank/DDBJ whole genome shotgun (WGS) entry which is preliminary data.</text>
</comment>
<name>A0A4C1ZA66_EUMVA</name>
<sequence>MLTTNRRPLKRLRPNCQTRWRPPIHGPTVATSNRRRNGLTEKDCRVMEGEWSTGTLNHWRKGNNRYCYFTPLFRESMVLYRSRPSAITPAVRGRGTCRLGALLTAIRAPHAHCPPAHIAVPKILTIQTLHPAGRLKNILGEENFSPPD</sequence>
<reference evidence="1 2" key="1">
    <citation type="journal article" date="2019" name="Commun. Biol.">
        <title>The bagworm genome reveals a unique fibroin gene that provides high tensile strength.</title>
        <authorList>
            <person name="Kono N."/>
            <person name="Nakamura H."/>
            <person name="Ohtoshi R."/>
            <person name="Tomita M."/>
            <person name="Numata K."/>
            <person name="Arakawa K."/>
        </authorList>
    </citation>
    <scope>NUCLEOTIDE SEQUENCE [LARGE SCALE GENOMIC DNA]</scope>
</reference>
<dbReference type="AlphaFoldDB" id="A0A4C1ZA66"/>
<organism evidence="1 2">
    <name type="scientific">Eumeta variegata</name>
    <name type="common">Bagworm moth</name>
    <name type="synonym">Eumeta japonica</name>
    <dbReference type="NCBI Taxonomy" id="151549"/>
    <lineage>
        <taxon>Eukaryota</taxon>
        <taxon>Metazoa</taxon>
        <taxon>Ecdysozoa</taxon>
        <taxon>Arthropoda</taxon>
        <taxon>Hexapoda</taxon>
        <taxon>Insecta</taxon>
        <taxon>Pterygota</taxon>
        <taxon>Neoptera</taxon>
        <taxon>Endopterygota</taxon>
        <taxon>Lepidoptera</taxon>
        <taxon>Glossata</taxon>
        <taxon>Ditrysia</taxon>
        <taxon>Tineoidea</taxon>
        <taxon>Psychidae</taxon>
        <taxon>Oiketicinae</taxon>
        <taxon>Eumeta</taxon>
    </lineage>
</organism>
<proteinExistence type="predicted"/>
<gene>
    <name evidence="1" type="ORF">EVAR_64633_1</name>
</gene>
<dbReference type="EMBL" id="BGZK01001695">
    <property type="protein sequence ID" value="GBP84738.1"/>
    <property type="molecule type" value="Genomic_DNA"/>
</dbReference>
<evidence type="ECO:0000313" key="1">
    <source>
        <dbReference type="EMBL" id="GBP84738.1"/>
    </source>
</evidence>
<protein>
    <submittedName>
        <fullName evidence="1">Uncharacterized protein</fullName>
    </submittedName>
</protein>
<evidence type="ECO:0000313" key="2">
    <source>
        <dbReference type="Proteomes" id="UP000299102"/>
    </source>
</evidence>
<accession>A0A4C1ZA66</accession>
<keyword evidence="2" id="KW-1185">Reference proteome</keyword>
<dbReference type="Proteomes" id="UP000299102">
    <property type="component" value="Unassembled WGS sequence"/>
</dbReference>